<evidence type="ECO:0000313" key="2">
    <source>
        <dbReference type="EMBL" id="GHH32964.1"/>
    </source>
</evidence>
<dbReference type="EMBL" id="BNAY01000010">
    <property type="protein sequence ID" value="GHH32964.1"/>
    <property type="molecule type" value="Genomic_DNA"/>
</dbReference>
<dbReference type="InterPro" id="IPR002575">
    <property type="entry name" value="Aminoglycoside_PTrfase"/>
</dbReference>
<name>A0ABQ3M3V0_9PSEU</name>
<reference evidence="3" key="1">
    <citation type="journal article" date="2019" name="Int. J. Syst. Evol. Microbiol.">
        <title>The Global Catalogue of Microorganisms (GCM) 10K type strain sequencing project: providing services to taxonomists for standard genome sequencing and annotation.</title>
        <authorList>
            <consortium name="The Broad Institute Genomics Platform"/>
            <consortium name="The Broad Institute Genome Sequencing Center for Infectious Disease"/>
            <person name="Wu L."/>
            <person name="Ma J."/>
        </authorList>
    </citation>
    <scope>NUCLEOTIDE SEQUENCE [LARGE SCALE GENOMIC DNA]</scope>
    <source>
        <strain evidence="3">CGMCC 4.7683</strain>
    </source>
</reference>
<keyword evidence="3" id="KW-1185">Reference proteome</keyword>
<dbReference type="Gene3D" id="3.90.1200.10">
    <property type="match status" value="1"/>
</dbReference>
<organism evidence="2 3">
    <name type="scientific">Amycolatopsis oliviviridis</name>
    <dbReference type="NCBI Taxonomy" id="1471590"/>
    <lineage>
        <taxon>Bacteria</taxon>
        <taxon>Bacillati</taxon>
        <taxon>Actinomycetota</taxon>
        <taxon>Actinomycetes</taxon>
        <taxon>Pseudonocardiales</taxon>
        <taxon>Pseudonocardiaceae</taxon>
        <taxon>Amycolatopsis</taxon>
    </lineage>
</organism>
<evidence type="ECO:0000259" key="1">
    <source>
        <dbReference type="Pfam" id="PF01636"/>
    </source>
</evidence>
<dbReference type="SUPFAM" id="SSF56112">
    <property type="entry name" value="Protein kinase-like (PK-like)"/>
    <property type="match status" value="1"/>
</dbReference>
<evidence type="ECO:0000313" key="3">
    <source>
        <dbReference type="Proteomes" id="UP000635387"/>
    </source>
</evidence>
<feature type="domain" description="Aminoglycoside phosphotransferase" evidence="1">
    <location>
        <begin position="82"/>
        <end position="249"/>
    </location>
</feature>
<gene>
    <name evidence="2" type="ORF">GCM10017790_70880</name>
</gene>
<dbReference type="InterPro" id="IPR011009">
    <property type="entry name" value="Kinase-like_dom_sf"/>
</dbReference>
<dbReference type="Pfam" id="PF01636">
    <property type="entry name" value="APH"/>
    <property type="match status" value="1"/>
</dbReference>
<proteinExistence type="predicted"/>
<protein>
    <recommendedName>
        <fullName evidence="1">Aminoglycoside phosphotransferase domain-containing protein</fullName>
    </recommendedName>
</protein>
<accession>A0ABQ3M3V0</accession>
<sequence>MVRSTWDELPEPVRAAIERQTGPVRAAEIPSAGRNSDFSATLHLVEGAPVFCKGIADAEGKRGAMHRHEAEINPQLSSAWAPKLRWRTETDGWLLLGFDHVAGRHADLAPGSADLLLVTNTVAMLGRDLTNCSHNAPRLAEQWARLAPWRRLAENRTVLDQWTARNLDRLMSWEACAVDAADGDNLVHTDLHPLNMLVSGDRVVIVDWAWSRKSSAAVDIAFLIARLVAAGHSPAKADRWAEELPIWQRTSPDIRLALAVEIWGIWEYLREVQPRPLWNQLTPAARSIARFYLGETPNGGESPLAVTCR</sequence>
<comment type="caution">
    <text evidence="2">The sequence shown here is derived from an EMBL/GenBank/DDBJ whole genome shotgun (WGS) entry which is preliminary data.</text>
</comment>
<dbReference type="Proteomes" id="UP000635387">
    <property type="component" value="Unassembled WGS sequence"/>
</dbReference>